<comment type="caution">
    <text evidence="1">The sequence shown here is derived from an EMBL/GenBank/DDBJ whole genome shotgun (WGS) entry which is preliminary data.</text>
</comment>
<dbReference type="RefSeq" id="WP_156052347.1">
    <property type="nucleotide sequence ID" value="NZ_JBIRUQ010000002.1"/>
</dbReference>
<name>A0ABW7TPM0_9NOCA</name>
<gene>
    <name evidence="1" type="ORF">ACH4WX_13775</name>
</gene>
<accession>A0ABW7TPM0</accession>
<protein>
    <submittedName>
        <fullName evidence="1">Uncharacterized protein</fullName>
    </submittedName>
</protein>
<reference evidence="1 2" key="1">
    <citation type="submission" date="2024-10" db="EMBL/GenBank/DDBJ databases">
        <title>The Natural Products Discovery Center: Release of the First 8490 Sequenced Strains for Exploring Actinobacteria Biosynthetic Diversity.</title>
        <authorList>
            <person name="Kalkreuter E."/>
            <person name="Kautsar S.A."/>
            <person name="Yang D."/>
            <person name="Bader C.D."/>
            <person name="Teijaro C.N."/>
            <person name="Fluegel L."/>
            <person name="Davis C.M."/>
            <person name="Simpson J.R."/>
            <person name="Lauterbach L."/>
            <person name="Steele A.D."/>
            <person name="Gui C."/>
            <person name="Meng S."/>
            <person name="Li G."/>
            <person name="Viehrig K."/>
            <person name="Ye F."/>
            <person name="Su P."/>
            <person name="Kiefer A.F."/>
            <person name="Nichols A."/>
            <person name="Cepeda A.J."/>
            <person name="Yan W."/>
            <person name="Fan B."/>
            <person name="Jiang Y."/>
            <person name="Adhikari A."/>
            <person name="Zheng C.-J."/>
            <person name="Schuster L."/>
            <person name="Cowan T.M."/>
            <person name="Smanski M.J."/>
            <person name="Chevrette M.G."/>
            <person name="De Carvalho L.P.S."/>
            <person name="Shen B."/>
        </authorList>
    </citation>
    <scope>NUCLEOTIDE SEQUENCE [LARGE SCALE GENOMIC DNA]</scope>
    <source>
        <strain evidence="1 2">NPDC020568</strain>
    </source>
</reference>
<organism evidence="1 2">
    <name type="scientific">Nocardia carnea</name>
    <dbReference type="NCBI Taxonomy" id="37328"/>
    <lineage>
        <taxon>Bacteria</taxon>
        <taxon>Bacillati</taxon>
        <taxon>Actinomycetota</taxon>
        <taxon>Actinomycetes</taxon>
        <taxon>Mycobacteriales</taxon>
        <taxon>Nocardiaceae</taxon>
        <taxon>Nocardia</taxon>
    </lineage>
</organism>
<evidence type="ECO:0000313" key="2">
    <source>
        <dbReference type="Proteomes" id="UP001611263"/>
    </source>
</evidence>
<keyword evidence="2" id="KW-1185">Reference proteome</keyword>
<proteinExistence type="predicted"/>
<evidence type="ECO:0000313" key="1">
    <source>
        <dbReference type="EMBL" id="MFI1461781.1"/>
    </source>
</evidence>
<dbReference type="Proteomes" id="UP001611263">
    <property type="component" value="Unassembled WGS sequence"/>
</dbReference>
<sequence>MSPPEYTGGFFNHYDDPDEFWDDEPIVKNESTLSVHTSSASLPPSETQIRRRESAVSHLETVSQEPASRVGSSFASMEVDPGFLPIHVQFHPSWRRYVAPGEVGEELLAAYRGAVVVYLNRAYSSTSSRLPTPQDVSTTAIPGHRTRLAVLLETQTWEQFCEVSSSMINGGRYRAETVAGTAGNRAVTLLADRRYIRSITVSSEWAATAHPDDIGDKILECAHQIRSARPEFVAQQDYSRYSDDDLEYHLSRHRLRLLLEKTS</sequence>
<dbReference type="GeneID" id="93509550"/>
<dbReference type="EMBL" id="JBIRUQ010000002">
    <property type="protein sequence ID" value="MFI1461781.1"/>
    <property type="molecule type" value="Genomic_DNA"/>
</dbReference>